<evidence type="ECO:0000259" key="1">
    <source>
        <dbReference type="Pfam" id="PF05699"/>
    </source>
</evidence>
<dbReference type="AlphaFoldDB" id="A0AAE0G9Y7"/>
<reference evidence="2 3" key="1">
    <citation type="journal article" date="2015" name="Genome Biol. Evol.">
        <title>Comparative Genomics of a Bacterivorous Green Alga Reveals Evolutionary Causalities and Consequences of Phago-Mixotrophic Mode of Nutrition.</title>
        <authorList>
            <person name="Burns J.A."/>
            <person name="Paasch A."/>
            <person name="Narechania A."/>
            <person name="Kim E."/>
        </authorList>
    </citation>
    <scope>NUCLEOTIDE SEQUENCE [LARGE SCALE GENOMIC DNA]</scope>
    <source>
        <strain evidence="2 3">PLY_AMNH</strain>
    </source>
</reference>
<feature type="domain" description="HAT C-terminal dimerisation" evidence="1">
    <location>
        <begin position="120"/>
        <end position="191"/>
    </location>
</feature>
<keyword evidence="3" id="KW-1185">Reference proteome</keyword>
<dbReference type="Pfam" id="PF05699">
    <property type="entry name" value="Dimer_Tnp_hAT"/>
    <property type="match status" value="1"/>
</dbReference>
<accession>A0AAE0G9Y7</accession>
<dbReference type="GO" id="GO:0046983">
    <property type="term" value="F:protein dimerization activity"/>
    <property type="evidence" value="ECO:0007669"/>
    <property type="project" value="InterPro"/>
</dbReference>
<evidence type="ECO:0000313" key="3">
    <source>
        <dbReference type="Proteomes" id="UP001190700"/>
    </source>
</evidence>
<dbReference type="InterPro" id="IPR012337">
    <property type="entry name" value="RNaseH-like_sf"/>
</dbReference>
<evidence type="ECO:0000313" key="2">
    <source>
        <dbReference type="EMBL" id="KAK3274405.1"/>
    </source>
</evidence>
<dbReference type="InterPro" id="IPR008906">
    <property type="entry name" value="HATC_C_dom"/>
</dbReference>
<proteinExistence type="predicted"/>
<name>A0AAE0G9Y7_9CHLO</name>
<comment type="caution">
    <text evidence="2">The sequence shown here is derived from an EMBL/GenBank/DDBJ whole genome shotgun (WGS) entry which is preliminary data.</text>
</comment>
<dbReference type="Proteomes" id="UP001190700">
    <property type="component" value="Unassembled WGS sequence"/>
</dbReference>
<dbReference type="SUPFAM" id="SSF53098">
    <property type="entry name" value="Ribonuclease H-like"/>
    <property type="match status" value="1"/>
</dbReference>
<dbReference type="EMBL" id="LGRX02007752">
    <property type="protein sequence ID" value="KAK3274405.1"/>
    <property type="molecule type" value="Genomic_DNA"/>
</dbReference>
<gene>
    <name evidence="2" type="ORF">CYMTET_17416</name>
</gene>
<protein>
    <recommendedName>
        <fullName evidence="1">HAT C-terminal dimerisation domain-containing protein</fullName>
    </recommendedName>
</protein>
<sequence>MFLRLADGDTPCVGKVYYKFFTLVTAFDTIPGLTAVRRTSLKLLAEQRWAFVHSDSHYSAGFCVDPEYWDSDYGQEANHEVMTGFRNSVKKSTLSSEESARVMDQWIRFRMAEGCFADEHCLVQAKILPGYKWWLAWGSMTPDLQRFAIRVLSQVACSSSCGRINNEADYIKSKKRNRMKHFTHEREIYVHHTLQVLDKLENVEYEEPVILWDADINSEENTSDEEEAAKDND</sequence>
<organism evidence="2 3">
    <name type="scientific">Cymbomonas tetramitiformis</name>
    <dbReference type="NCBI Taxonomy" id="36881"/>
    <lineage>
        <taxon>Eukaryota</taxon>
        <taxon>Viridiplantae</taxon>
        <taxon>Chlorophyta</taxon>
        <taxon>Pyramimonadophyceae</taxon>
        <taxon>Pyramimonadales</taxon>
        <taxon>Pyramimonadaceae</taxon>
        <taxon>Cymbomonas</taxon>
    </lineage>
</organism>